<comment type="caution">
    <text evidence="2">The sequence shown here is derived from an EMBL/GenBank/DDBJ whole genome shotgun (WGS) entry which is preliminary data.</text>
</comment>
<evidence type="ECO:0000256" key="1">
    <source>
        <dbReference type="SAM" id="MobiDB-lite"/>
    </source>
</evidence>
<dbReference type="EMBL" id="CAJJDM010000021">
    <property type="protein sequence ID" value="CAD8055328.1"/>
    <property type="molecule type" value="Genomic_DNA"/>
</dbReference>
<proteinExistence type="predicted"/>
<accession>A0A8S1KJQ9</accession>
<dbReference type="OMA" id="FVAVQIQ"/>
<feature type="compositionally biased region" description="Low complexity" evidence="1">
    <location>
        <begin position="12"/>
        <end position="24"/>
    </location>
</feature>
<evidence type="ECO:0000313" key="3">
    <source>
        <dbReference type="Proteomes" id="UP000688137"/>
    </source>
</evidence>
<organism evidence="2 3">
    <name type="scientific">Paramecium primaurelia</name>
    <dbReference type="NCBI Taxonomy" id="5886"/>
    <lineage>
        <taxon>Eukaryota</taxon>
        <taxon>Sar</taxon>
        <taxon>Alveolata</taxon>
        <taxon>Ciliophora</taxon>
        <taxon>Intramacronucleata</taxon>
        <taxon>Oligohymenophorea</taxon>
        <taxon>Peniculida</taxon>
        <taxon>Parameciidae</taxon>
        <taxon>Paramecium</taxon>
    </lineage>
</organism>
<reference evidence="2" key="1">
    <citation type="submission" date="2021-01" db="EMBL/GenBank/DDBJ databases">
        <authorList>
            <consortium name="Genoscope - CEA"/>
            <person name="William W."/>
        </authorList>
    </citation>
    <scope>NUCLEOTIDE SEQUENCE</scope>
</reference>
<gene>
    <name evidence="2" type="ORF">PPRIM_AZ9-3.1.T0230123</name>
</gene>
<sequence>MSNTSFDDLLDSNISEENQSQSSEYKVELKKQRGNQGANAEAKHYHKIPLKTQILLFQMVFINGRSIKQVAKSLNMNYSSAKSLIHYYKNNKRPIPAAISSILNQNKICKIKKSKNGNDNMFVAVQIQKNTINTYNFYQLLKIQQQLQNN</sequence>
<protein>
    <submittedName>
        <fullName evidence="2">Uncharacterized protein</fullName>
    </submittedName>
</protein>
<dbReference type="Proteomes" id="UP000688137">
    <property type="component" value="Unassembled WGS sequence"/>
</dbReference>
<evidence type="ECO:0000313" key="2">
    <source>
        <dbReference type="EMBL" id="CAD8055328.1"/>
    </source>
</evidence>
<feature type="region of interest" description="Disordered" evidence="1">
    <location>
        <begin position="1"/>
        <end position="40"/>
    </location>
</feature>
<name>A0A8S1KJQ9_PARPR</name>
<dbReference type="AlphaFoldDB" id="A0A8S1KJQ9"/>
<keyword evidence="3" id="KW-1185">Reference proteome</keyword>